<protein>
    <submittedName>
        <fullName evidence="2">Uncharacterized protein</fullName>
    </submittedName>
</protein>
<dbReference type="Proteomes" id="UP000248961">
    <property type="component" value="Unassembled WGS sequence"/>
</dbReference>
<evidence type="ECO:0000256" key="1">
    <source>
        <dbReference type="SAM" id="Phobius"/>
    </source>
</evidence>
<gene>
    <name evidence="2" type="ORF">BO97DRAFT_63024</name>
</gene>
<evidence type="ECO:0000313" key="2">
    <source>
        <dbReference type="EMBL" id="RAL12240.1"/>
    </source>
</evidence>
<keyword evidence="1" id="KW-0472">Membrane</keyword>
<dbReference type="EMBL" id="KZ824284">
    <property type="protein sequence ID" value="RAL12240.1"/>
    <property type="molecule type" value="Genomic_DNA"/>
</dbReference>
<proteinExistence type="predicted"/>
<name>A0A395HWR9_ASPHC</name>
<keyword evidence="1" id="KW-1133">Transmembrane helix</keyword>
<keyword evidence="1" id="KW-0812">Transmembrane</keyword>
<evidence type="ECO:0000313" key="3">
    <source>
        <dbReference type="Proteomes" id="UP000248961"/>
    </source>
</evidence>
<keyword evidence="3" id="KW-1185">Reference proteome</keyword>
<dbReference type="AlphaFoldDB" id="A0A395HWR9"/>
<organism evidence="2 3">
    <name type="scientific">Aspergillus homomorphus (strain CBS 101889)</name>
    <dbReference type="NCBI Taxonomy" id="1450537"/>
    <lineage>
        <taxon>Eukaryota</taxon>
        <taxon>Fungi</taxon>
        <taxon>Dikarya</taxon>
        <taxon>Ascomycota</taxon>
        <taxon>Pezizomycotina</taxon>
        <taxon>Eurotiomycetes</taxon>
        <taxon>Eurotiomycetidae</taxon>
        <taxon>Eurotiales</taxon>
        <taxon>Aspergillaceae</taxon>
        <taxon>Aspergillus</taxon>
        <taxon>Aspergillus subgen. Circumdati</taxon>
    </lineage>
</organism>
<dbReference type="RefSeq" id="XP_025551394.1">
    <property type="nucleotide sequence ID" value="XM_025700952.1"/>
</dbReference>
<reference evidence="2 3" key="1">
    <citation type="submission" date="2018-02" db="EMBL/GenBank/DDBJ databases">
        <title>The genomes of Aspergillus section Nigri reveals drivers in fungal speciation.</title>
        <authorList>
            <consortium name="DOE Joint Genome Institute"/>
            <person name="Vesth T.C."/>
            <person name="Nybo J."/>
            <person name="Theobald S."/>
            <person name="Brandl J."/>
            <person name="Frisvad J.C."/>
            <person name="Nielsen K.F."/>
            <person name="Lyhne E.K."/>
            <person name="Kogle M.E."/>
            <person name="Kuo A."/>
            <person name="Riley R."/>
            <person name="Clum A."/>
            <person name="Nolan M."/>
            <person name="Lipzen A."/>
            <person name="Salamov A."/>
            <person name="Henrissat B."/>
            <person name="Wiebenga A."/>
            <person name="De vries R.P."/>
            <person name="Grigoriev I.V."/>
            <person name="Mortensen U.H."/>
            <person name="Andersen M.R."/>
            <person name="Baker S.E."/>
        </authorList>
    </citation>
    <scope>NUCLEOTIDE SEQUENCE [LARGE SCALE GENOMIC DNA]</scope>
    <source>
        <strain evidence="2 3">CBS 101889</strain>
    </source>
</reference>
<feature type="transmembrane region" description="Helical" evidence="1">
    <location>
        <begin position="15"/>
        <end position="33"/>
    </location>
</feature>
<dbReference type="GeneID" id="37205241"/>
<dbReference type="VEuPathDB" id="FungiDB:BO97DRAFT_63024"/>
<sequence>MSLIVVNLVNQGSPIQYFFLPAFIAFCSNLRLYRKTNKFKQQEAKKNFLSLPQLPILQPSQVLSLVFPTTQRSFAPPTQPAVNSELHRLRLIVLASSYY</sequence>
<accession>A0A395HWR9</accession>